<dbReference type="EMBL" id="BMZS01000010">
    <property type="protein sequence ID" value="GHD58293.1"/>
    <property type="molecule type" value="Genomic_DNA"/>
</dbReference>
<dbReference type="Gene3D" id="3.10.450.50">
    <property type="match status" value="1"/>
</dbReference>
<evidence type="ECO:0000313" key="3">
    <source>
        <dbReference type="Proteomes" id="UP000630353"/>
    </source>
</evidence>
<dbReference type="AlphaFoldDB" id="A0A918XW82"/>
<reference evidence="2" key="2">
    <citation type="submission" date="2020-09" db="EMBL/GenBank/DDBJ databases">
        <authorList>
            <person name="Sun Q."/>
            <person name="Kim S."/>
        </authorList>
    </citation>
    <scope>NUCLEOTIDE SEQUENCE</scope>
    <source>
        <strain evidence="2">KCTC 42651</strain>
    </source>
</reference>
<protein>
    <recommendedName>
        <fullName evidence="1">SnoaL-like domain-containing protein</fullName>
    </recommendedName>
</protein>
<feature type="domain" description="SnoaL-like" evidence="1">
    <location>
        <begin position="11"/>
        <end position="107"/>
    </location>
</feature>
<dbReference type="Pfam" id="PF12680">
    <property type="entry name" value="SnoaL_2"/>
    <property type="match status" value="1"/>
</dbReference>
<dbReference type="InterPro" id="IPR032710">
    <property type="entry name" value="NTF2-like_dom_sf"/>
</dbReference>
<gene>
    <name evidence="2" type="ORF">GCM10017083_41040</name>
</gene>
<dbReference type="SUPFAM" id="SSF54427">
    <property type="entry name" value="NTF2-like"/>
    <property type="match status" value="1"/>
</dbReference>
<evidence type="ECO:0000313" key="2">
    <source>
        <dbReference type="EMBL" id="GHD58293.1"/>
    </source>
</evidence>
<keyword evidence="3" id="KW-1185">Reference proteome</keyword>
<accession>A0A918XW82</accession>
<organism evidence="2 3">
    <name type="scientific">Thalassobaculum fulvum</name>
    <dbReference type="NCBI Taxonomy" id="1633335"/>
    <lineage>
        <taxon>Bacteria</taxon>
        <taxon>Pseudomonadati</taxon>
        <taxon>Pseudomonadota</taxon>
        <taxon>Alphaproteobacteria</taxon>
        <taxon>Rhodospirillales</taxon>
        <taxon>Thalassobaculaceae</taxon>
        <taxon>Thalassobaculum</taxon>
    </lineage>
</organism>
<sequence>MSQSILEVLSHHMTCVARSDVDGIMQDYTDASVLFSPDGVLTGKDQIRQFFANLTGSMMPAGTSFVAVRQDVRGDTAFLVWQADSPSLKFHMGTETLTIRDGKIVVHSFAAAIERKGG</sequence>
<comment type="caution">
    <text evidence="2">The sequence shown here is derived from an EMBL/GenBank/DDBJ whole genome shotgun (WGS) entry which is preliminary data.</text>
</comment>
<dbReference type="RefSeq" id="WP_189993117.1">
    <property type="nucleotide sequence ID" value="NZ_BMZS01000010.1"/>
</dbReference>
<dbReference type="Proteomes" id="UP000630353">
    <property type="component" value="Unassembled WGS sequence"/>
</dbReference>
<name>A0A918XW82_9PROT</name>
<proteinExistence type="predicted"/>
<dbReference type="InterPro" id="IPR037401">
    <property type="entry name" value="SnoaL-like"/>
</dbReference>
<reference evidence="2" key="1">
    <citation type="journal article" date="2014" name="Int. J. Syst. Evol. Microbiol.">
        <title>Complete genome sequence of Corynebacterium casei LMG S-19264T (=DSM 44701T), isolated from a smear-ripened cheese.</title>
        <authorList>
            <consortium name="US DOE Joint Genome Institute (JGI-PGF)"/>
            <person name="Walter F."/>
            <person name="Albersmeier A."/>
            <person name="Kalinowski J."/>
            <person name="Ruckert C."/>
        </authorList>
    </citation>
    <scope>NUCLEOTIDE SEQUENCE</scope>
    <source>
        <strain evidence="2">KCTC 42651</strain>
    </source>
</reference>
<evidence type="ECO:0000259" key="1">
    <source>
        <dbReference type="Pfam" id="PF12680"/>
    </source>
</evidence>